<dbReference type="EMBL" id="GBXM01001853">
    <property type="protein sequence ID" value="JAI06725.1"/>
    <property type="molecule type" value="Transcribed_RNA"/>
</dbReference>
<accession>A0A0E9XVP4</accession>
<reference evidence="1" key="1">
    <citation type="submission" date="2014-11" db="EMBL/GenBank/DDBJ databases">
        <authorList>
            <person name="Amaro Gonzalez C."/>
        </authorList>
    </citation>
    <scope>NUCLEOTIDE SEQUENCE</scope>
</reference>
<sequence length="24" mass="2746">MVECVQCPKYSRADQPCSWISTTL</sequence>
<dbReference type="AlphaFoldDB" id="A0A0E9XVP4"/>
<protein>
    <submittedName>
        <fullName evidence="1">Uncharacterized protein</fullName>
    </submittedName>
</protein>
<organism evidence="1">
    <name type="scientific">Anguilla anguilla</name>
    <name type="common">European freshwater eel</name>
    <name type="synonym">Muraena anguilla</name>
    <dbReference type="NCBI Taxonomy" id="7936"/>
    <lineage>
        <taxon>Eukaryota</taxon>
        <taxon>Metazoa</taxon>
        <taxon>Chordata</taxon>
        <taxon>Craniata</taxon>
        <taxon>Vertebrata</taxon>
        <taxon>Euteleostomi</taxon>
        <taxon>Actinopterygii</taxon>
        <taxon>Neopterygii</taxon>
        <taxon>Teleostei</taxon>
        <taxon>Anguilliformes</taxon>
        <taxon>Anguillidae</taxon>
        <taxon>Anguilla</taxon>
    </lineage>
</organism>
<evidence type="ECO:0000313" key="1">
    <source>
        <dbReference type="EMBL" id="JAI06725.1"/>
    </source>
</evidence>
<reference evidence="1" key="2">
    <citation type="journal article" date="2015" name="Fish Shellfish Immunol.">
        <title>Early steps in the European eel (Anguilla anguilla)-Vibrio vulnificus interaction in the gills: Role of the RtxA13 toxin.</title>
        <authorList>
            <person name="Callol A."/>
            <person name="Pajuelo D."/>
            <person name="Ebbesson L."/>
            <person name="Teles M."/>
            <person name="MacKenzie S."/>
            <person name="Amaro C."/>
        </authorList>
    </citation>
    <scope>NUCLEOTIDE SEQUENCE</scope>
</reference>
<name>A0A0E9XVP4_ANGAN</name>
<proteinExistence type="predicted"/>